<feature type="active site" evidence="5 6">
    <location>
        <position position="165"/>
    </location>
</feature>
<accession>A0A840ULD0</accession>
<feature type="active site" evidence="5 6">
    <location>
        <position position="192"/>
    </location>
</feature>
<dbReference type="Gene3D" id="3.40.50.2300">
    <property type="match status" value="1"/>
</dbReference>
<keyword evidence="2 5" id="KW-0145">Chemotaxis</keyword>
<dbReference type="GO" id="GO:0006935">
    <property type="term" value="P:chemotaxis"/>
    <property type="evidence" value="ECO:0007669"/>
    <property type="project" value="UniProtKB-UniRule"/>
</dbReference>
<dbReference type="EC" id="3.1.1.61" evidence="5"/>
<dbReference type="HAMAP" id="MF_00099">
    <property type="entry name" value="CheB_chemtxs"/>
    <property type="match status" value="1"/>
</dbReference>
<dbReference type="CDD" id="cd17541">
    <property type="entry name" value="REC_CheB-like"/>
    <property type="match status" value="1"/>
</dbReference>
<dbReference type="PROSITE" id="PS50110">
    <property type="entry name" value="RESPONSE_REGULATORY"/>
    <property type="match status" value="1"/>
</dbReference>
<feature type="modified residue" description="4-aspartylphosphate" evidence="5 7">
    <location>
        <position position="54"/>
    </location>
</feature>
<dbReference type="Pfam" id="PF00072">
    <property type="entry name" value="Response_reg"/>
    <property type="match status" value="1"/>
</dbReference>
<dbReference type="PANTHER" id="PTHR42872:SF6">
    <property type="entry name" value="PROTEIN-GLUTAMATE METHYLESTERASE_PROTEIN-GLUTAMINE GLUTAMINASE"/>
    <property type="match status" value="1"/>
</dbReference>
<keyword evidence="11" id="KW-1185">Reference proteome</keyword>
<dbReference type="Gene3D" id="3.40.50.180">
    <property type="entry name" value="Methylesterase CheB, C-terminal domain"/>
    <property type="match status" value="1"/>
</dbReference>
<comment type="PTM">
    <text evidence="5">Phosphorylated by CheA. Phosphorylation of the N-terminal regulatory domain activates the methylesterase activity.</text>
</comment>
<dbReference type="Pfam" id="PF01339">
    <property type="entry name" value="CheB_methylest"/>
    <property type="match status" value="1"/>
</dbReference>
<dbReference type="InterPro" id="IPR008248">
    <property type="entry name" value="CheB-like"/>
</dbReference>
<dbReference type="InterPro" id="IPR000673">
    <property type="entry name" value="Sig_transdc_resp-reg_Me-estase"/>
</dbReference>
<dbReference type="GO" id="GO:0050568">
    <property type="term" value="F:protein-glutamine glutaminase activity"/>
    <property type="evidence" value="ECO:0007669"/>
    <property type="project" value="UniProtKB-UniRule"/>
</dbReference>
<sequence>MIRVLIADDSSFMRKILSDLFIQSGKFEVIGTANNGKDTIDKVLRLKPDLLTLDINMPVMDGLKALEVIMKDCPLPVVMISSLTKAGAEETIRALELGAVDFINKTSGSISRIDTISNEIINKCYAAAKANFKAAMRTTSIVKAQTTRSIFPAMSSGKLIAIGTSTGGPKALQQVITKLPSDIPCGVLVVQHMPPGFTKSLADRLDQLSQVRVKEAENGEPIKPGWVYIAPGNYHMIVNQDSRGNTIALNQNPPIGNHRPSVNALFDSVVSFGKNLVSVILTGMGNDGASGMQHIKKVRGYIIAEDESTSVVYGMPKAVVELGIADEVLPIDKISNAIVNAVKRN</sequence>
<comment type="similarity">
    <text evidence="5">Belongs to the CheB family.</text>
</comment>
<keyword evidence="1 5" id="KW-0963">Cytoplasm</keyword>
<feature type="domain" description="CheB-type methylesterase" evidence="9">
    <location>
        <begin position="153"/>
        <end position="345"/>
    </location>
</feature>
<feature type="active site" evidence="5 6">
    <location>
        <position position="287"/>
    </location>
</feature>
<dbReference type="CDD" id="cd16432">
    <property type="entry name" value="CheB_Rec"/>
    <property type="match status" value="1"/>
</dbReference>
<dbReference type="GO" id="GO:0005737">
    <property type="term" value="C:cytoplasm"/>
    <property type="evidence" value="ECO:0007669"/>
    <property type="project" value="UniProtKB-SubCell"/>
</dbReference>
<dbReference type="SUPFAM" id="SSF52738">
    <property type="entry name" value="Methylesterase CheB, C-terminal domain"/>
    <property type="match status" value="1"/>
</dbReference>
<protein>
    <recommendedName>
        <fullName evidence="5">Protein-glutamate methylesterase/protein-glutamine glutaminase</fullName>
        <ecNumber evidence="5">3.1.1.61</ecNumber>
        <ecNumber evidence="5">3.5.1.44</ecNumber>
    </recommendedName>
</protein>
<comment type="domain">
    <text evidence="5">Contains a C-terminal catalytic domain, and an N-terminal region which modulates catalytic activity.</text>
</comment>
<dbReference type="RefSeq" id="WP_183861593.1">
    <property type="nucleotide sequence ID" value="NZ_JACHFH010000019.1"/>
</dbReference>
<keyword evidence="5 7" id="KW-0597">Phosphoprotein</keyword>
<dbReference type="PIRSF" id="PIRSF000876">
    <property type="entry name" value="RR_chemtxs_CheB"/>
    <property type="match status" value="1"/>
</dbReference>
<evidence type="ECO:0000259" key="9">
    <source>
        <dbReference type="PROSITE" id="PS50122"/>
    </source>
</evidence>
<dbReference type="PANTHER" id="PTHR42872">
    <property type="entry name" value="PROTEIN-GLUTAMATE METHYLESTERASE/PROTEIN-GLUTAMINE GLUTAMINASE"/>
    <property type="match status" value="1"/>
</dbReference>
<dbReference type="PROSITE" id="PS50122">
    <property type="entry name" value="CHEB"/>
    <property type="match status" value="1"/>
</dbReference>
<evidence type="ECO:0000259" key="8">
    <source>
        <dbReference type="PROSITE" id="PS50110"/>
    </source>
</evidence>
<dbReference type="SMART" id="SM00448">
    <property type="entry name" value="REC"/>
    <property type="match status" value="1"/>
</dbReference>
<keyword evidence="3 5" id="KW-0378">Hydrolase</keyword>
<dbReference type="InterPro" id="IPR035909">
    <property type="entry name" value="CheB_C"/>
</dbReference>
<comment type="catalytic activity">
    <reaction evidence="5">
        <text>L-glutaminyl-[protein] + H2O = L-glutamyl-[protein] + NH4(+)</text>
        <dbReference type="Rhea" id="RHEA:16441"/>
        <dbReference type="Rhea" id="RHEA-COMP:10207"/>
        <dbReference type="Rhea" id="RHEA-COMP:10208"/>
        <dbReference type="ChEBI" id="CHEBI:15377"/>
        <dbReference type="ChEBI" id="CHEBI:28938"/>
        <dbReference type="ChEBI" id="CHEBI:29973"/>
        <dbReference type="ChEBI" id="CHEBI:30011"/>
        <dbReference type="EC" id="3.5.1.44"/>
    </reaction>
</comment>
<dbReference type="GO" id="GO:0000156">
    <property type="term" value="F:phosphorelay response regulator activity"/>
    <property type="evidence" value="ECO:0007669"/>
    <property type="project" value="InterPro"/>
</dbReference>
<evidence type="ECO:0000256" key="7">
    <source>
        <dbReference type="PROSITE-ProRule" id="PRU00169"/>
    </source>
</evidence>
<dbReference type="InterPro" id="IPR011006">
    <property type="entry name" value="CheY-like_superfamily"/>
</dbReference>
<dbReference type="NCBIfam" id="NF001965">
    <property type="entry name" value="PRK00742.1"/>
    <property type="match status" value="1"/>
</dbReference>
<comment type="catalytic activity">
    <reaction evidence="4 5">
        <text>[protein]-L-glutamate 5-O-methyl ester + H2O = L-glutamyl-[protein] + methanol + H(+)</text>
        <dbReference type="Rhea" id="RHEA:23236"/>
        <dbReference type="Rhea" id="RHEA-COMP:10208"/>
        <dbReference type="Rhea" id="RHEA-COMP:10311"/>
        <dbReference type="ChEBI" id="CHEBI:15377"/>
        <dbReference type="ChEBI" id="CHEBI:15378"/>
        <dbReference type="ChEBI" id="CHEBI:17790"/>
        <dbReference type="ChEBI" id="CHEBI:29973"/>
        <dbReference type="ChEBI" id="CHEBI:82795"/>
        <dbReference type="EC" id="3.1.1.61"/>
    </reaction>
</comment>
<dbReference type="Proteomes" id="UP000559117">
    <property type="component" value="Unassembled WGS sequence"/>
</dbReference>
<organism evidence="10 11">
    <name type="scientific">Pectinatus brassicae</name>
    <dbReference type="NCBI Taxonomy" id="862415"/>
    <lineage>
        <taxon>Bacteria</taxon>
        <taxon>Bacillati</taxon>
        <taxon>Bacillota</taxon>
        <taxon>Negativicutes</taxon>
        <taxon>Selenomonadales</taxon>
        <taxon>Selenomonadaceae</taxon>
        <taxon>Pectinatus</taxon>
    </lineage>
</organism>
<dbReference type="InterPro" id="IPR001789">
    <property type="entry name" value="Sig_transdc_resp-reg_receiver"/>
</dbReference>
<evidence type="ECO:0000256" key="6">
    <source>
        <dbReference type="PROSITE-ProRule" id="PRU00050"/>
    </source>
</evidence>
<evidence type="ECO:0000313" key="10">
    <source>
        <dbReference type="EMBL" id="MBB5336557.1"/>
    </source>
</evidence>
<evidence type="ECO:0000256" key="5">
    <source>
        <dbReference type="HAMAP-Rule" id="MF_00099"/>
    </source>
</evidence>
<dbReference type="AlphaFoldDB" id="A0A840ULD0"/>
<comment type="subcellular location">
    <subcellularLocation>
        <location evidence="5">Cytoplasm</location>
    </subcellularLocation>
</comment>
<dbReference type="NCBIfam" id="NF009206">
    <property type="entry name" value="PRK12555.1"/>
    <property type="match status" value="1"/>
</dbReference>
<comment type="caution">
    <text evidence="10">The sequence shown here is derived from an EMBL/GenBank/DDBJ whole genome shotgun (WGS) entry which is preliminary data.</text>
</comment>
<gene>
    <name evidence="5" type="primary">cheB</name>
    <name evidence="10" type="ORF">HNR32_001707</name>
</gene>
<evidence type="ECO:0000313" key="11">
    <source>
        <dbReference type="Proteomes" id="UP000559117"/>
    </source>
</evidence>
<proteinExistence type="inferred from homology"/>
<dbReference type="EMBL" id="JACHFH010000019">
    <property type="protein sequence ID" value="MBB5336557.1"/>
    <property type="molecule type" value="Genomic_DNA"/>
</dbReference>
<dbReference type="EC" id="3.5.1.44" evidence="5"/>
<dbReference type="GO" id="GO:0008984">
    <property type="term" value="F:protein-glutamate methylesterase activity"/>
    <property type="evidence" value="ECO:0007669"/>
    <property type="project" value="UniProtKB-UniRule"/>
</dbReference>
<evidence type="ECO:0000256" key="2">
    <source>
        <dbReference type="ARBA" id="ARBA00022500"/>
    </source>
</evidence>
<name>A0A840ULD0_9FIRM</name>
<evidence type="ECO:0000256" key="1">
    <source>
        <dbReference type="ARBA" id="ARBA00022490"/>
    </source>
</evidence>
<feature type="domain" description="Response regulatory" evidence="8">
    <location>
        <begin position="3"/>
        <end position="120"/>
    </location>
</feature>
<reference evidence="10 11" key="1">
    <citation type="submission" date="2020-08" db="EMBL/GenBank/DDBJ databases">
        <title>Genomic Encyclopedia of Type Strains, Phase IV (KMG-IV): sequencing the most valuable type-strain genomes for metagenomic binning, comparative biology and taxonomic classification.</title>
        <authorList>
            <person name="Goeker M."/>
        </authorList>
    </citation>
    <scope>NUCLEOTIDE SEQUENCE [LARGE SCALE GENOMIC DNA]</scope>
    <source>
        <strain evidence="10 11">DSM 24661</strain>
    </source>
</reference>
<evidence type="ECO:0000256" key="4">
    <source>
        <dbReference type="ARBA" id="ARBA00048267"/>
    </source>
</evidence>
<comment type="function">
    <text evidence="5">Involved in chemotaxis. Part of a chemotaxis signal transduction system that modulates chemotaxis in response to various stimuli. Catalyzes the demethylation of specific methylglutamate residues introduced into the chemoreceptors (methyl-accepting chemotaxis proteins or MCP) by CheR. Also mediates the irreversible deamidation of specific glutamine residues to glutamic acid.</text>
</comment>
<evidence type="ECO:0000256" key="3">
    <source>
        <dbReference type="ARBA" id="ARBA00022801"/>
    </source>
</evidence>
<dbReference type="SUPFAM" id="SSF52172">
    <property type="entry name" value="CheY-like"/>
    <property type="match status" value="1"/>
</dbReference>